<dbReference type="EMBL" id="BAHC01000186">
    <property type="protein sequence ID" value="GAB92656.1"/>
    <property type="molecule type" value="Genomic_DNA"/>
</dbReference>
<dbReference type="eggNOG" id="COG0596">
    <property type="taxonomic scope" value="Bacteria"/>
</dbReference>
<gene>
    <name evidence="3" type="ORF">GORHZ_186_00260</name>
</gene>
<evidence type="ECO:0000313" key="3">
    <source>
        <dbReference type="EMBL" id="GAB92656.1"/>
    </source>
</evidence>
<dbReference type="Proteomes" id="UP000008363">
    <property type="component" value="Unassembled WGS sequence"/>
</dbReference>
<dbReference type="AlphaFoldDB" id="K6WFW0"/>
<dbReference type="Pfam" id="PF00561">
    <property type="entry name" value="Abhydrolase_1"/>
    <property type="match status" value="1"/>
</dbReference>
<dbReference type="STRING" id="1108045.GORHZ_186_00260"/>
<proteinExistence type="predicted"/>
<feature type="domain" description="AB hydrolase-1" evidence="2">
    <location>
        <begin position="40"/>
        <end position="276"/>
    </location>
</feature>
<dbReference type="SUPFAM" id="SSF53474">
    <property type="entry name" value="alpha/beta-Hydrolases"/>
    <property type="match status" value="1"/>
</dbReference>
<keyword evidence="1 3" id="KW-0378">Hydrolase</keyword>
<dbReference type="InterPro" id="IPR000073">
    <property type="entry name" value="AB_hydrolase_1"/>
</dbReference>
<dbReference type="Gene3D" id="3.40.50.1820">
    <property type="entry name" value="alpha/beta hydrolase"/>
    <property type="match status" value="1"/>
</dbReference>
<name>K6WFW0_9ACTN</name>
<sequence length="290" mass="30905">MNSSDNSDLNEVRVDVGDLTFDAAVNDVGLYNGLDPSESVLLLHGFPQSKASWLPVMARLGRAGVPAIAFDQRGYSPGARPSTVADYCLENLVADVVNFCDATELERVYLVGHDWGAIVAWATTAARPDRISSLTAVSVPHPAAFAWAIASDPDQRQRSAYMDSLRDDPSMADLMTADDGAGLRAAYEGVVADDLIERHVEVLMQPGAMASAINWYRANGDDDLAAIAPANRPTTLIWGENDVAVGAASIARCGDHVTGEYRTIRLPGITHWVPEQAPDAVVSAVLDGMG</sequence>
<evidence type="ECO:0000259" key="2">
    <source>
        <dbReference type="Pfam" id="PF00561"/>
    </source>
</evidence>
<organism evidence="3 4">
    <name type="scientific">Gordonia rhizosphera NBRC 16068</name>
    <dbReference type="NCBI Taxonomy" id="1108045"/>
    <lineage>
        <taxon>Bacteria</taxon>
        <taxon>Bacillati</taxon>
        <taxon>Actinomycetota</taxon>
        <taxon>Actinomycetes</taxon>
        <taxon>Mycobacteriales</taxon>
        <taxon>Gordoniaceae</taxon>
        <taxon>Gordonia</taxon>
    </lineage>
</organism>
<dbReference type="PANTHER" id="PTHR43329">
    <property type="entry name" value="EPOXIDE HYDROLASE"/>
    <property type="match status" value="1"/>
</dbReference>
<dbReference type="RefSeq" id="WP_006337332.1">
    <property type="nucleotide sequence ID" value="NZ_BAHC01000186.1"/>
</dbReference>
<dbReference type="PRINTS" id="PR00412">
    <property type="entry name" value="EPOXHYDRLASE"/>
</dbReference>
<dbReference type="OrthoDB" id="2987348at2"/>
<protein>
    <submittedName>
        <fullName evidence="3">Putative epoxide hydrolase</fullName>
    </submittedName>
</protein>
<accession>K6WFW0</accession>
<evidence type="ECO:0000256" key="1">
    <source>
        <dbReference type="ARBA" id="ARBA00022801"/>
    </source>
</evidence>
<dbReference type="GO" id="GO:0016787">
    <property type="term" value="F:hydrolase activity"/>
    <property type="evidence" value="ECO:0007669"/>
    <property type="project" value="UniProtKB-KW"/>
</dbReference>
<keyword evidence="4" id="KW-1185">Reference proteome</keyword>
<dbReference type="InterPro" id="IPR029058">
    <property type="entry name" value="AB_hydrolase_fold"/>
</dbReference>
<reference evidence="3 4" key="1">
    <citation type="submission" date="2012-08" db="EMBL/GenBank/DDBJ databases">
        <title>Whole genome shotgun sequence of Gordonia rhizosphera NBRC 16068.</title>
        <authorList>
            <person name="Takarada H."/>
            <person name="Isaki S."/>
            <person name="Hosoyama A."/>
            <person name="Tsuchikane K."/>
            <person name="Katsumata H."/>
            <person name="Baba S."/>
            <person name="Ohji S."/>
            <person name="Yamazaki S."/>
            <person name="Fujita N."/>
        </authorList>
    </citation>
    <scope>NUCLEOTIDE SEQUENCE [LARGE SCALE GENOMIC DNA]</scope>
    <source>
        <strain evidence="3 4">NBRC 16068</strain>
    </source>
</reference>
<comment type="caution">
    <text evidence="3">The sequence shown here is derived from an EMBL/GenBank/DDBJ whole genome shotgun (WGS) entry which is preliminary data.</text>
</comment>
<dbReference type="InterPro" id="IPR000639">
    <property type="entry name" value="Epox_hydrolase-like"/>
</dbReference>
<evidence type="ECO:0000313" key="4">
    <source>
        <dbReference type="Proteomes" id="UP000008363"/>
    </source>
</evidence>